<dbReference type="Proteomes" id="UP000187495">
    <property type="component" value="Unassembled WGS sequence"/>
</dbReference>
<keyword evidence="1" id="KW-0732">Signal</keyword>
<feature type="chain" id="PRO_5013088577" evidence="1">
    <location>
        <begin position="25"/>
        <end position="191"/>
    </location>
</feature>
<feature type="signal peptide" evidence="1">
    <location>
        <begin position="1"/>
        <end position="24"/>
    </location>
</feature>
<dbReference type="AlphaFoldDB" id="A0A1N7EUP2"/>
<evidence type="ECO:0000256" key="1">
    <source>
        <dbReference type="SAM" id="SignalP"/>
    </source>
</evidence>
<protein>
    <submittedName>
        <fullName evidence="2">Uncharacterized protein</fullName>
    </submittedName>
</protein>
<organism evidence="2 3">
    <name type="scientific">Moraxella cuniculi DSM 21768</name>
    <dbReference type="NCBI Taxonomy" id="1122245"/>
    <lineage>
        <taxon>Bacteria</taxon>
        <taxon>Pseudomonadati</taxon>
        <taxon>Pseudomonadota</taxon>
        <taxon>Gammaproteobacteria</taxon>
        <taxon>Moraxellales</taxon>
        <taxon>Moraxellaceae</taxon>
        <taxon>Moraxella</taxon>
    </lineage>
</organism>
<dbReference type="EMBL" id="FTNU01000007">
    <property type="protein sequence ID" value="SIR91665.1"/>
    <property type="molecule type" value="Genomic_DNA"/>
</dbReference>
<keyword evidence="3" id="KW-1185">Reference proteome</keyword>
<sequence length="191" mass="21617">MKFSPILKAGILTSTLLLSTTGYSADVEAMYEKSNNEGIGLNLLNYSKEPMTVQGFYFTSCAWENNRFDYCNPTTAKNILNAAKSKAAKDFKDEDGKKYKAVMVIAPDKRTKTPVLVDLNNKIVYPSDHETGIEDKVEFKSDRILFYGNIVAGGSWVYPEFRFKSGDKDYPLELSFGKTFGDEPEMIFYQR</sequence>
<evidence type="ECO:0000313" key="2">
    <source>
        <dbReference type="EMBL" id="SIR91665.1"/>
    </source>
</evidence>
<proteinExistence type="predicted"/>
<dbReference type="STRING" id="34061.B0189_05590"/>
<dbReference type="RefSeq" id="WP_076555262.1">
    <property type="nucleotide sequence ID" value="NZ_FTNU01000007.1"/>
</dbReference>
<reference evidence="3" key="1">
    <citation type="submission" date="2017-01" db="EMBL/GenBank/DDBJ databases">
        <authorList>
            <person name="Varghese N."/>
            <person name="Submissions S."/>
        </authorList>
    </citation>
    <scope>NUCLEOTIDE SEQUENCE [LARGE SCALE GENOMIC DNA]</scope>
    <source>
        <strain evidence="3">DSM 21768</strain>
    </source>
</reference>
<name>A0A1N7EUP2_9GAMM</name>
<evidence type="ECO:0000313" key="3">
    <source>
        <dbReference type="Proteomes" id="UP000187495"/>
    </source>
</evidence>
<gene>
    <name evidence="2" type="ORF">SAMN02745664_10781</name>
</gene>
<accession>A0A1N7EUP2</accession>